<feature type="domain" description="Nuclease SbcCD subunit D C-terminal" evidence="9">
    <location>
        <begin position="291"/>
        <end position="378"/>
    </location>
</feature>
<keyword evidence="7" id="KW-0255">Endonuclease</keyword>
<keyword evidence="5 7" id="KW-0378">Hydrolase</keyword>
<evidence type="ECO:0000256" key="7">
    <source>
        <dbReference type="RuleBase" id="RU363069"/>
    </source>
</evidence>
<accession>A0A1M6SND4</accession>
<dbReference type="InterPro" id="IPR026843">
    <property type="entry name" value="SbcD_C"/>
</dbReference>
<dbReference type="SUPFAM" id="SSF56300">
    <property type="entry name" value="Metallo-dependent phosphatases"/>
    <property type="match status" value="1"/>
</dbReference>
<dbReference type="Pfam" id="PF12320">
    <property type="entry name" value="SbcD_C"/>
    <property type="match status" value="1"/>
</dbReference>
<dbReference type="InterPro" id="IPR050535">
    <property type="entry name" value="DNA_Repair-Maintenance_Comp"/>
</dbReference>
<dbReference type="CDD" id="cd00840">
    <property type="entry name" value="MPP_Mre11_N"/>
    <property type="match status" value="1"/>
</dbReference>
<reference evidence="10 11" key="1">
    <citation type="submission" date="2016-11" db="EMBL/GenBank/DDBJ databases">
        <authorList>
            <person name="Jaros S."/>
            <person name="Januszkiewicz K."/>
            <person name="Wedrychowicz H."/>
        </authorList>
    </citation>
    <scope>NUCLEOTIDE SEQUENCE [LARGE SCALE GENOMIC DNA]</scope>
    <source>
        <strain evidence="10 11">DSM 14501</strain>
    </source>
</reference>
<comment type="function">
    <text evidence="7">SbcCD cleaves DNA hairpin structures. These structures can inhibit DNA replication and are intermediates in certain DNA recombination reactions. The complex acts as a 3'-&gt;5' double strand exonuclease that can open hairpins. It also has a 5' single-strand endonuclease activity.</text>
</comment>
<dbReference type="InterPro" id="IPR004843">
    <property type="entry name" value="Calcineurin-like_PHP"/>
</dbReference>
<dbReference type="Pfam" id="PF00149">
    <property type="entry name" value="Metallophos"/>
    <property type="match status" value="1"/>
</dbReference>
<dbReference type="NCBIfam" id="TIGR00619">
    <property type="entry name" value="sbcd"/>
    <property type="match status" value="1"/>
</dbReference>
<organism evidence="10 11">
    <name type="scientific">Caminicella sporogenes DSM 14501</name>
    <dbReference type="NCBI Taxonomy" id="1121266"/>
    <lineage>
        <taxon>Bacteria</taxon>
        <taxon>Bacillati</taxon>
        <taxon>Bacillota</taxon>
        <taxon>Clostridia</taxon>
        <taxon>Peptostreptococcales</taxon>
        <taxon>Caminicellaceae</taxon>
        <taxon>Caminicella</taxon>
    </lineage>
</organism>
<dbReference type="PANTHER" id="PTHR30337">
    <property type="entry name" value="COMPONENT OF ATP-DEPENDENT DSDNA EXONUCLEASE"/>
    <property type="match status" value="1"/>
</dbReference>
<evidence type="ECO:0000256" key="4">
    <source>
        <dbReference type="ARBA" id="ARBA00022722"/>
    </source>
</evidence>
<evidence type="ECO:0000313" key="10">
    <source>
        <dbReference type="EMBL" id="SHK46213.1"/>
    </source>
</evidence>
<comment type="similarity">
    <text evidence="1 7">Belongs to the SbcD family.</text>
</comment>
<evidence type="ECO:0000259" key="9">
    <source>
        <dbReference type="Pfam" id="PF12320"/>
    </source>
</evidence>
<dbReference type="Proteomes" id="UP000184082">
    <property type="component" value="Unassembled WGS sequence"/>
</dbReference>
<keyword evidence="11" id="KW-1185">Reference proteome</keyword>
<dbReference type="Gene3D" id="3.60.21.10">
    <property type="match status" value="1"/>
</dbReference>
<dbReference type="InterPro" id="IPR041796">
    <property type="entry name" value="Mre11_N"/>
</dbReference>
<evidence type="ECO:0000256" key="3">
    <source>
        <dbReference type="ARBA" id="ARBA00013365"/>
    </source>
</evidence>
<protein>
    <recommendedName>
        <fullName evidence="3 7">Nuclease SbcCD subunit D</fullName>
    </recommendedName>
</protein>
<sequence>MRILHTSDWHLGKYLENQSRLDEQEKFIEDLIEIADEKDVDLVVIAGDVYDTSNPPARAEKLFYRALNALAKNGERVVLTIAGNHDNPDRITASTPIAREQGIILLGNPKSKVEKGKIGKNEIIDAGEGYLEIKIKNEKAVILTLPYVSEQRLNEVLGDIRSEEDMQKSYSEKVGKIFNDLSKKFRKDTVNIAVSHIFVMGGETSDSERVLQVGGGLTVHANMLPKKAQYIALGHLHKPQKVKNTDIKAYYSGSPLQYSKSEIGYSKCIYIVDVEAGKEAVVQEVLLKNRKPIEVWRCSSIEDAIDYCRENQDRKVWAYLEIETDRILSQSEIKEIKKLKPDILSIIPIIEGIERDELNEERFKEKNIIELFKEFYISERNVEPSEEFMKLFAEIAREEGEEIETKTS</sequence>
<dbReference type="AlphaFoldDB" id="A0A1M6SND4"/>
<dbReference type="InterPro" id="IPR029052">
    <property type="entry name" value="Metallo-depent_PP-like"/>
</dbReference>
<evidence type="ECO:0000256" key="6">
    <source>
        <dbReference type="ARBA" id="ARBA00022839"/>
    </source>
</evidence>
<comment type="subunit">
    <text evidence="2 7">Heterodimer of SbcC and SbcD.</text>
</comment>
<keyword evidence="7" id="KW-0233">DNA recombination</keyword>
<dbReference type="STRING" id="1121266.SAMN02745883_02106"/>
<evidence type="ECO:0000256" key="5">
    <source>
        <dbReference type="ARBA" id="ARBA00022801"/>
    </source>
</evidence>
<name>A0A1M6SND4_9FIRM</name>
<dbReference type="GO" id="GO:0006310">
    <property type="term" value="P:DNA recombination"/>
    <property type="evidence" value="ECO:0007669"/>
    <property type="project" value="UniProtKB-KW"/>
</dbReference>
<feature type="domain" description="Calcineurin-like phosphoesterase" evidence="8">
    <location>
        <begin position="1"/>
        <end position="239"/>
    </location>
</feature>
<evidence type="ECO:0000313" key="11">
    <source>
        <dbReference type="Proteomes" id="UP000184082"/>
    </source>
</evidence>
<evidence type="ECO:0000259" key="8">
    <source>
        <dbReference type="Pfam" id="PF00149"/>
    </source>
</evidence>
<gene>
    <name evidence="7" type="primary">sbcD</name>
    <name evidence="10" type="ORF">SAMN02745883_02106</name>
</gene>
<dbReference type="GO" id="GO:0008408">
    <property type="term" value="F:3'-5' exonuclease activity"/>
    <property type="evidence" value="ECO:0007669"/>
    <property type="project" value="InterPro"/>
</dbReference>
<keyword evidence="7" id="KW-0235">DNA replication</keyword>
<dbReference type="InterPro" id="IPR004593">
    <property type="entry name" value="SbcD"/>
</dbReference>
<evidence type="ECO:0000256" key="2">
    <source>
        <dbReference type="ARBA" id="ARBA00011322"/>
    </source>
</evidence>
<evidence type="ECO:0000256" key="1">
    <source>
        <dbReference type="ARBA" id="ARBA00010555"/>
    </source>
</evidence>
<dbReference type="EMBL" id="FRAJ01000019">
    <property type="protein sequence ID" value="SHK46213.1"/>
    <property type="molecule type" value="Genomic_DNA"/>
</dbReference>
<keyword evidence="6 7" id="KW-0269">Exonuclease</keyword>
<dbReference type="GO" id="GO:0006260">
    <property type="term" value="P:DNA replication"/>
    <property type="evidence" value="ECO:0007669"/>
    <property type="project" value="UniProtKB-KW"/>
</dbReference>
<proteinExistence type="inferred from homology"/>
<dbReference type="PANTHER" id="PTHR30337:SF0">
    <property type="entry name" value="NUCLEASE SBCCD SUBUNIT D"/>
    <property type="match status" value="1"/>
</dbReference>
<dbReference type="RefSeq" id="WP_072968319.1">
    <property type="nucleotide sequence ID" value="NZ_FRAJ01000019.1"/>
</dbReference>
<dbReference type="GO" id="GO:0004519">
    <property type="term" value="F:endonuclease activity"/>
    <property type="evidence" value="ECO:0007669"/>
    <property type="project" value="UniProtKB-KW"/>
</dbReference>
<keyword evidence="4 7" id="KW-0540">Nuclease</keyword>